<evidence type="ECO:0000256" key="3">
    <source>
        <dbReference type="ARBA" id="ARBA00022529"/>
    </source>
</evidence>
<dbReference type="PANTHER" id="PTHR11195">
    <property type="entry name" value="DESTABILASE-RELATED"/>
    <property type="match status" value="1"/>
</dbReference>
<dbReference type="Pfam" id="PF05497">
    <property type="entry name" value="Destabilase"/>
    <property type="match status" value="1"/>
</dbReference>
<evidence type="ECO:0000256" key="2">
    <source>
        <dbReference type="ARBA" id="ARBA00012732"/>
    </source>
</evidence>
<evidence type="ECO:0000256" key="4">
    <source>
        <dbReference type="ARBA" id="ARBA00022638"/>
    </source>
</evidence>
<dbReference type="GO" id="GO:0003796">
    <property type="term" value="F:lysozyme activity"/>
    <property type="evidence" value="ECO:0007669"/>
    <property type="project" value="UniProtKB-EC"/>
</dbReference>
<dbReference type="PANTHER" id="PTHR11195:SF22">
    <property type="entry name" value="LYSOZYME"/>
    <property type="match status" value="1"/>
</dbReference>
<dbReference type="FunFam" id="1.10.530.10:FF:000019">
    <property type="entry name" value="lysozyme"/>
    <property type="match status" value="1"/>
</dbReference>
<dbReference type="EMBL" id="HBUF01340916">
    <property type="protein sequence ID" value="CAG6703296.1"/>
    <property type="molecule type" value="Transcribed_RNA"/>
</dbReference>
<dbReference type="EMBL" id="HBUF01340914">
    <property type="protein sequence ID" value="CAG6703287.1"/>
    <property type="molecule type" value="Transcribed_RNA"/>
</dbReference>
<feature type="chain" id="PRO_5033670941" description="lysozyme" evidence="8">
    <location>
        <begin position="24"/>
        <end position="154"/>
    </location>
</feature>
<proteinExistence type="predicted"/>
<keyword evidence="8" id="KW-0732">Signal</keyword>
<keyword evidence="7" id="KW-1015">Disulfide bond</keyword>
<protein>
    <recommendedName>
        <fullName evidence="2">lysozyme</fullName>
        <ecNumber evidence="2">3.2.1.17</ecNumber>
    </recommendedName>
</protein>
<keyword evidence="6" id="KW-0326">Glycosidase</keyword>
<reference evidence="9" key="1">
    <citation type="submission" date="2021-05" db="EMBL/GenBank/DDBJ databases">
        <authorList>
            <person name="Alioto T."/>
            <person name="Alioto T."/>
            <person name="Gomez Garrido J."/>
        </authorList>
    </citation>
    <scope>NUCLEOTIDE SEQUENCE</scope>
</reference>
<evidence type="ECO:0000256" key="1">
    <source>
        <dbReference type="ARBA" id="ARBA00000632"/>
    </source>
</evidence>
<evidence type="ECO:0000256" key="5">
    <source>
        <dbReference type="ARBA" id="ARBA00022801"/>
    </source>
</evidence>
<dbReference type="InterPro" id="IPR018247">
    <property type="entry name" value="EF_Hand_1_Ca_BS"/>
</dbReference>
<keyword evidence="3" id="KW-0929">Antimicrobial</keyword>
<organism evidence="9">
    <name type="scientific">Cacopsylla melanoneura</name>
    <dbReference type="NCBI Taxonomy" id="428564"/>
    <lineage>
        <taxon>Eukaryota</taxon>
        <taxon>Metazoa</taxon>
        <taxon>Ecdysozoa</taxon>
        <taxon>Arthropoda</taxon>
        <taxon>Hexapoda</taxon>
        <taxon>Insecta</taxon>
        <taxon>Pterygota</taxon>
        <taxon>Neoptera</taxon>
        <taxon>Paraneoptera</taxon>
        <taxon>Hemiptera</taxon>
        <taxon>Sternorrhyncha</taxon>
        <taxon>Psylloidea</taxon>
        <taxon>Psyllidae</taxon>
        <taxon>Psyllinae</taxon>
        <taxon>Cacopsylla</taxon>
    </lineage>
</organism>
<comment type="catalytic activity">
    <reaction evidence="1">
        <text>Hydrolysis of (1-&gt;4)-beta-linkages between N-acetylmuramic acid and N-acetyl-D-glucosamine residues in a peptidoglycan and between N-acetyl-D-glucosamine residues in chitodextrins.</text>
        <dbReference type="EC" id="3.2.1.17"/>
    </reaction>
</comment>
<dbReference type="InterPro" id="IPR008597">
    <property type="entry name" value="Invert_lysozyme"/>
</dbReference>
<feature type="disulfide bond" evidence="7">
    <location>
        <begin position="49"/>
        <end position="54"/>
    </location>
</feature>
<name>A0A8D8REU9_9HEMI</name>
<dbReference type="EMBL" id="HBUF01340915">
    <property type="protein sequence ID" value="CAG6703292.1"/>
    <property type="molecule type" value="Transcribed_RNA"/>
</dbReference>
<dbReference type="CDD" id="cd16890">
    <property type="entry name" value="lyz_i"/>
    <property type="match status" value="1"/>
</dbReference>
<dbReference type="EC" id="3.2.1.17" evidence="2"/>
<accession>A0A8D8REU9</accession>
<keyword evidence="4" id="KW-0081">Bacteriolytic enzyme</keyword>
<evidence type="ECO:0000256" key="6">
    <source>
        <dbReference type="ARBA" id="ARBA00023295"/>
    </source>
</evidence>
<feature type="disulfide bond" evidence="7">
    <location>
        <begin position="37"/>
        <end position="43"/>
    </location>
</feature>
<evidence type="ECO:0000256" key="7">
    <source>
        <dbReference type="PIRSR" id="PIRSR608597-3"/>
    </source>
</evidence>
<dbReference type="GO" id="GO:0031640">
    <property type="term" value="P:killing of cells of another organism"/>
    <property type="evidence" value="ECO:0007669"/>
    <property type="project" value="UniProtKB-KW"/>
</dbReference>
<dbReference type="EMBL" id="HBUF01146517">
    <property type="protein sequence ID" value="CAG6647337.1"/>
    <property type="molecule type" value="Transcribed_RNA"/>
</dbReference>
<dbReference type="EMBL" id="HBUF01340917">
    <property type="protein sequence ID" value="CAG6703300.1"/>
    <property type="molecule type" value="Transcribed_RNA"/>
</dbReference>
<dbReference type="PROSITE" id="PS51909">
    <property type="entry name" value="LYSOZYME_I"/>
    <property type="match status" value="1"/>
</dbReference>
<feature type="disulfide bond" evidence="7">
    <location>
        <begin position="32"/>
        <end position="116"/>
    </location>
</feature>
<dbReference type="EMBL" id="HBUF01679484">
    <property type="protein sequence ID" value="CAG6792088.1"/>
    <property type="molecule type" value="Transcribed_RNA"/>
</dbReference>
<feature type="disulfide bond" evidence="7">
    <location>
        <begin position="86"/>
        <end position="92"/>
    </location>
</feature>
<dbReference type="EMBL" id="HBUF01146518">
    <property type="protein sequence ID" value="CAG6647341.1"/>
    <property type="molecule type" value="Transcribed_RNA"/>
</dbReference>
<dbReference type="GO" id="GO:0042742">
    <property type="term" value="P:defense response to bacterium"/>
    <property type="evidence" value="ECO:0007669"/>
    <property type="project" value="UniProtKB-KW"/>
</dbReference>
<dbReference type="Gene3D" id="1.10.530.10">
    <property type="match status" value="1"/>
</dbReference>
<dbReference type="EMBL" id="HBUF01340913">
    <property type="protein sequence ID" value="CAG6703283.1"/>
    <property type="molecule type" value="Transcribed_RNA"/>
</dbReference>
<sequence>MARCELFTLAILATVCLFVQVNAQSQPIDQICLGCICHGMSLCNQTIGCNGDTCGAFKITWAYWSDAGKPTINGIDPNSAEAYSRCTSDAVCAGKAVEKYMTKYSQDCNGDGTIDCRDFAAIHRLGGYGCNAPLDPTYLGRFDKCLQDVSQLNG</sequence>
<evidence type="ECO:0000256" key="8">
    <source>
        <dbReference type="SAM" id="SignalP"/>
    </source>
</evidence>
<feature type="signal peptide" evidence="8">
    <location>
        <begin position="1"/>
        <end position="23"/>
    </location>
</feature>
<evidence type="ECO:0000313" key="9">
    <source>
        <dbReference type="EMBL" id="CAG6647337.1"/>
    </source>
</evidence>
<keyword evidence="5" id="KW-0378">Hydrolase</keyword>
<dbReference type="AlphaFoldDB" id="A0A8D8REU9"/>
<dbReference type="PROSITE" id="PS00018">
    <property type="entry name" value="EF_HAND_1"/>
    <property type="match status" value="1"/>
</dbReference>